<protein>
    <submittedName>
        <fullName evidence="1">Uncharacterized protein</fullName>
    </submittedName>
</protein>
<accession>A0A6A5QKT7</accession>
<organism evidence="1 2">
    <name type="scientific">Ampelomyces quisqualis</name>
    <name type="common">Powdery mildew agent</name>
    <dbReference type="NCBI Taxonomy" id="50730"/>
    <lineage>
        <taxon>Eukaryota</taxon>
        <taxon>Fungi</taxon>
        <taxon>Dikarya</taxon>
        <taxon>Ascomycota</taxon>
        <taxon>Pezizomycotina</taxon>
        <taxon>Dothideomycetes</taxon>
        <taxon>Pleosporomycetidae</taxon>
        <taxon>Pleosporales</taxon>
        <taxon>Pleosporineae</taxon>
        <taxon>Phaeosphaeriaceae</taxon>
        <taxon>Ampelomyces</taxon>
    </lineage>
</organism>
<gene>
    <name evidence="1" type="ORF">BDU57DRAFT_515808</name>
</gene>
<dbReference type="AlphaFoldDB" id="A0A6A5QKT7"/>
<evidence type="ECO:0000313" key="1">
    <source>
        <dbReference type="EMBL" id="KAF1915982.1"/>
    </source>
</evidence>
<keyword evidence="2" id="KW-1185">Reference proteome</keyword>
<dbReference type="EMBL" id="ML979135">
    <property type="protein sequence ID" value="KAF1915982.1"/>
    <property type="molecule type" value="Genomic_DNA"/>
</dbReference>
<name>A0A6A5QKT7_AMPQU</name>
<sequence>MFSPFSTPPTPSPCVPKPESGNLHVCVVRLFRETRWICSISLHLFRAQNFIWELHATGSRLNRNGRERRLELHIVRQHVWIREEAVTQFKEDVSGKTYIQKLEQGIMLKLHGCAAVEG</sequence>
<proteinExistence type="predicted"/>
<evidence type="ECO:0000313" key="2">
    <source>
        <dbReference type="Proteomes" id="UP000800096"/>
    </source>
</evidence>
<dbReference type="Proteomes" id="UP000800096">
    <property type="component" value="Unassembled WGS sequence"/>
</dbReference>
<reference evidence="1" key="1">
    <citation type="journal article" date="2020" name="Stud. Mycol.">
        <title>101 Dothideomycetes genomes: a test case for predicting lifestyles and emergence of pathogens.</title>
        <authorList>
            <person name="Haridas S."/>
            <person name="Albert R."/>
            <person name="Binder M."/>
            <person name="Bloem J."/>
            <person name="Labutti K."/>
            <person name="Salamov A."/>
            <person name="Andreopoulos B."/>
            <person name="Baker S."/>
            <person name="Barry K."/>
            <person name="Bills G."/>
            <person name="Bluhm B."/>
            <person name="Cannon C."/>
            <person name="Castanera R."/>
            <person name="Culley D."/>
            <person name="Daum C."/>
            <person name="Ezra D."/>
            <person name="Gonzalez J."/>
            <person name="Henrissat B."/>
            <person name="Kuo A."/>
            <person name="Liang C."/>
            <person name="Lipzen A."/>
            <person name="Lutzoni F."/>
            <person name="Magnuson J."/>
            <person name="Mondo S."/>
            <person name="Nolan M."/>
            <person name="Ohm R."/>
            <person name="Pangilinan J."/>
            <person name="Park H.-J."/>
            <person name="Ramirez L."/>
            <person name="Alfaro M."/>
            <person name="Sun H."/>
            <person name="Tritt A."/>
            <person name="Yoshinaga Y."/>
            <person name="Zwiers L.-H."/>
            <person name="Turgeon B."/>
            <person name="Goodwin S."/>
            <person name="Spatafora J."/>
            <person name="Crous P."/>
            <person name="Grigoriev I."/>
        </authorList>
    </citation>
    <scope>NUCLEOTIDE SEQUENCE</scope>
    <source>
        <strain evidence="1">HMLAC05119</strain>
    </source>
</reference>